<dbReference type="PANTHER" id="PTHR12526">
    <property type="entry name" value="GLYCOSYLTRANSFERASE"/>
    <property type="match status" value="1"/>
</dbReference>
<dbReference type="EMBL" id="DTGR01000122">
    <property type="protein sequence ID" value="HHS29515.1"/>
    <property type="molecule type" value="Genomic_DNA"/>
</dbReference>
<evidence type="ECO:0000259" key="1">
    <source>
        <dbReference type="Pfam" id="PF13439"/>
    </source>
</evidence>
<name>A0A7V6A3L1_9BACT</name>
<proteinExistence type="predicted"/>
<gene>
    <name evidence="2" type="ORF">ENV52_07435</name>
</gene>
<comment type="caution">
    <text evidence="2">The sequence shown here is derived from an EMBL/GenBank/DDBJ whole genome shotgun (WGS) entry which is preliminary data.</text>
</comment>
<dbReference type="Pfam" id="PF13692">
    <property type="entry name" value="Glyco_trans_1_4"/>
    <property type="match status" value="1"/>
</dbReference>
<feature type="domain" description="Glycosyltransferase subfamily 4-like N-terminal" evidence="1">
    <location>
        <begin position="24"/>
        <end position="184"/>
    </location>
</feature>
<accession>A0A7V6A3L1</accession>
<organism evidence="2">
    <name type="scientific">Desulfobacca acetoxidans</name>
    <dbReference type="NCBI Taxonomy" id="60893"/>
    <lineage>
        <taxon>Bacteria</taxon>
        <taxon>Pseudomonadati</taxon>
        <taxon>Thermodesulfobacteriota</taxon>
        <taxon>Desulfobaccia</taxon>
        <taxon>Desulfobaccales</taxon>
        <taxon>Desulfobaccaceae</taxon>
        <taxon>Desulfobacca</taxon>
    </lineage>
</organism>
<dbReference type="Gene3D" id="3.40.50.2000">
    <property type="entry name" value="Glycogen Phosphorylase B"/>
    <property type="match status" value="2"/>
</dbReference>
<keyword evidence="2" id="KW-0808">Transferase</keyword>
<evidence type="ECO:0000313" key="2">
    <source>
        <dbReference type="EMBL" id="HHS29515.1"/>
    </source>
</evidence>
<dbReference type="SUPFAM" id="SSF53756">
    <property type="entry name" value="UDP-Glycosyltransferase/glycogen phosphorylase"/>
    <property type="match status" value="1"/>
</dbReference>
<protein>
    <submittedName>
        <fullName evidence="2">Glycosyltransferase</fullName>
    </submittedName>
</protein>
<reference evidence="2" key="1">
    <citation type="journal article" date="2020" name="mSystems">
        <title>Genome- and Community-Level Interaction Insights into Carbon Utilization and Element Cycling Functions of Hydrothermarchaeota in Hydrothermal Sediment.</title>
        <authorList>
            <person name="Zhou Z."/>
            <person name="Liu Y."/>
            <person name="Xu W."/>
            <person name="Pan J."/>
            <person name="Luo Z.H."/>
            <person name="Li M."/>
        </authorList>
    </citation>
    <scope>NUCLEOTIDE SEQUENCE [LARGE SCALE GENOMIC DNA]</scope>
    <source>
        <strain evidence="2">SpSt-767</strain>
    </source>
</reference>
<dbReference type="InterPro" id="IPR028098">
    <property type="entry name" value="Glyco_trans_4-like_N"/>
</dbReference>
<dbReference type="AlphaFoldDB" id="A0A7V6A3L1"/>
<sequence length="386" mass="42591">MSRNLLMNILFFAYVNLDLPNAPQTHTLGLLRGFGAGGARIDAVVPRPLGPPPALRSVTFRYLKAYPGGRRYIARDIFLSTLTLWSLCCQRQYNAIYARHMDLLAGPLLCSRHFKIPLFLEIDDSPISGEYPAWLASLLRRKIGADFHQASGLIVPSLPRCQIIKEHFGIPAEKIHLILNGTDLLPPAAIGKSTAKRLLGLPAKAFCLGYVGSIFSRYDFATILQAMAFLVQKIPQLYLIMVGGPDITPVRVRAEAMGLGTRVKFLGFVPQEQFGHILPALDVGLMNLTPEGVCVHGPVHTKLASYAWFHVPVVTAGFTLDGYPGEVQRGLFLVPPGDSQALADLIWWLFQNPVARQTAAAVLHEFTLRKLTWTAIAQDILHIMAR</sequence>
<dbReference type="Pfam" id="PF13439">
    <property type="entry name" value="Glyco_transf_4"/>
    <property type="match status" value="1"/>
</dbReference>
<dbReference type="GO" id="GO:0016757">
    <property type="term" value="F:glycosyltransferase activity"/>
    <property type="evidence" value="ECO:0007669"/>
    <property type="project" value="UniProtKB-ARBA"/>
</dbReference>